<dbReference type="PANTHER" id="PTHR43212">
    <property type="entry name" value="QUERCETIN 2,3-DIOXYGENASE"/>
    <property type="match status" value="1"/>
</dbReference>
<dbReference type="InterPro" id="IPR011051">
    <property type="entry name" value="RmlC_Cupin_sf"/>
</dbReference>
<keyword evidence="6" id="KW-1185">Reference proteome</keyword>
<evidence type="ECO:0000313" key="5">
    <source>
        <dbReference type="EMBL" id="CAK9252012.1"/>
    </source>
</evidence>
<gene>
    <name evidence="5" type="ORF">CSSPJE1EN1_LOCUS27390</name>
</gene>
<dbReference type="InterPro" id="IPR012093">
    <property type="entry name" value="Pirin"/>
</dbReference>
<evidence type="ECO:0000259" key="4">
    <source>
        <dbReference type="Pfam" id="PF17954"/>
    </source>
</evidence>
<dbReference type="SUPFAM" id="SSF51182">
    <property type="entry name" value="RmlC-like cupins"/>
    <property type="match status" value="1"/>
</dbReference>
<dbReference type="InterPro" id="IPR041602">
    <property type="entry name" value="Quercetinase_C"/>
</dbReference>
<dbReference type="Pfam" id="PF02678">
    <property type="entry name" value="Pirin"/>
    <property type="match status" value="1"/>
</dbReference>
<dbReference type="Proteomes" id="UP001497444">
    <property type="component" value="Unassembled WGS sequence"/>
</dbReference>
<feature type="domain" description="Quercetin 2,3-dioxygenase C-terminal cupin" evidence="4">
    <location>
        <begin position="147"/>
        <end position="231"/>
    </location>
</feature>
<dbReference type="PANTHER" id="PTHR43212:SF3">
    <property type="entry name" value="QUERCETIN 2,3-DIOXYGENASE"/>
    <property type="match status" value="1"/>
</dbReference>
<dbReference type="CDD" id="cd02910">
    <property type="entry name" value="cupin_Yhhw_N"/>
    <property type="match status" value="1"/>
</dbReference>
<reference evidence="5" key="1">
    <citation type="submission" date="2024-02" db="EMBL/GenBank/DDBJ databases">
        <authorList>
            <consortium name="ELIXIR-Norway"/>
            <consortium name="Elixir Norway"/>
        </authorList>
    </citation>
    <scope>NUCLEOTIDE SEQUENCE</scope>
</reference>
<organism evidence="5 6">
    <name type="scientific">Sphagnum jensenii</name>
    <dbReference type="NCBI Taxonomy" id="128206"/>
    <lineage>
        <taxon>Eukaryota</taxon>
        <taxon>Viridiplantae</taxon>
        <taxon>Streptophyta</taxon>
        <taxon>Embryophyta</taxon>
        <taxon>Bryophyta</taxon>
        <taxon>Sphagnophytina</taxon>
        <taxon>Sphagnopsida</taxon>
        <taxon>Sphagnales</taxon>
        <taxon>Sphagnaceae</taxon>
        <taxon>Sphagnum</taxon>
    </lineage>
</organism>
<comment type="similarity">
    <text evidence="1 2">Belongs to the pirin family.</text>
</comment>
<sequence>MITLRKSSERGHQDHGWLNSFHTFSFADYYDPKHMNFRALRVINEDYVAAGEGFPTHPHRDMEIITYVLSGELAHKDSMGTGSVILPGDVQKMSAGSGIKHSEFNHSKTTPVHLLQIWIMPDRESIKPSYEQKNFSRAEKLNRLRIVASSDSRDGSVSIQQDADLYVSILEKGKSVTHELDPSRFAWIQVASGSIEISGKTLSQGDAAAISEESKITISSQNEAEFLLFDLG</sequence>
<evidence type="ECO:0000313" key="6">
    <source>
        <dbReference type="Proteomes" id="UP001497444"/>
    </source>
</evidence>
<evidence type="ECO:0000256" key="2">
    <source>
        <dbReference type="RuleBase" id="RU003457"/>
    </source>
</evidence>
<feature type="domain" description="Pirin N-terminal" evidence="3">
    <location>
        <begin position="8"/>
        <end position="119"/>
    </location>
</feature>
<dbReference type="Gene3D" id="2.60.120.10">
    <property type="entry name" value="Jelly Rolls"/>
    <property type="match status" value="2"/>
</dbReference>
<dbReference type="InterPro" id="IPR003829">
    <property type="entry name" value="Pirin_N_dom"/>
</dbReference>
<dbReference type="Pfam" id="PF17954">
    <property type="entry name" value="Pirin_C_2"/>
    <property type="match status" value="1"/>
</dbReference>
<proteinExistence type="inferred from homology"/>
<name>A0ABP0VEU3_9BRYO</name>
<dbReference type="CDD" id="cd20311">
    <property type="entry name" value="cupin_Yhhw_C"/>
    <property type="match status" value="1"/>
</dbReference>
<evidence type="ECO:0000256" key="1">
    <source>
        <dbReference type="ARBA" id="ARBA00008416"/>
    </source>
</evidence>
<dbReference type="PIRSF" id="PIRSF006232">
    <property type="entry name" value="Pirin"/>
    <property type="match status" value="1"/>
</dbReference>
<evidence type="ECO:0008006" key="7">
    <source>
        <dbReference type="Google" id="ProtNLM"/>
    </source>
</evidence>
<dbReference type="InterPro" id="IPR014710">
    <property type="entry name" value="RmlC-like_jellyroll"/>
</dbReference>
<comment type="caution">
    <text evidence="5">The sequence shown here is derived from an EMBL/GenBank/DDBJ whole genome shotgun (WGS) entry which is preliminary data.</text>
</comment>
<dbReference type="EMBL" id="CAXAQS010000539">
    <property type="protein sequence ID" value="CAK9252012.1"/>
    <property type="molecule type" value="Genomic_DNA"/>
</dbReference>
<evidence type="ECO:0000259" key="3">
    <source>
        <dbReference type="Pfam" id="PF02678"/>
    </source>
</evidence>
<accession>A0ABP0VEU3</accession>
<protein>
    <recommendedName>
        <fullName evidence="7">Quercetin 2,3-dioxygenase</fullName>
    </recommendedName>
</protein>